<dbReference type="SUPFAM" id="SSF52172">
    <property type="entry name" value="CheY-like"/>
    <property type="match status" value="1"/>
</dbReference>
<proteinExistence type="predicted"/>
<dbReference type="Pfam" id="PF02518">
    <property type="entry name" value="HATPase_c"/>
    <property type="match status" value="1"/>
</dbReference>
<organism evidence="10 11">
    <name type="scientific">Roseofilum casamattae BLCC-M143</name>
    <dbReference type="NCBI Taxonomy" id="3022442"/>
    <lineage>
        <taxon>Bacteria</taxon>
        <taxon>Bacillati</taxon>
        <taxon>Cyanobacteriota</taxon>
        <taxon>Cyanophyceae</taxon>
        <taxon>Desertifilales</taxon>
        <taxon>Desertifilaceae</taxon>
        <taxon>Roseofilum</taxon>
        <taxon>Roseofilum casamattae</taxon>
    </lineage>
</organism>
<evidence type="ECO:0000256" key="3">
    <source>
        <dbReference type="ARBA" id="ARBA00022553"/>
    </source>
</evidence>
<keyword evidence="4" id="KW-0808">Transferase</keyword>
<dbReference type="Gene3D" id="3.40.50.2300">
    <property type="match status" value="1"/>
</dbReference>
<evidence type="ECO:0000259" key="9">
    <source>
        <dbReference type="PROSITE" id="PS50110"/>
    </source>
</evidence>
<evidence type="ECO:0000256" key="4">
    <source>
        <dbReference type="ARBA" id="ARBA00022777"/>
    </source>
</evidence>
<name>A0ABT7BXG3_9CYAN</name>
<dbReference type="PANTHER" id="PTHR43065:SF50">
    <property type="entry name" value="HISTIDINE KINASE"/>
    <property type="match status" value="1"/>
</dbReference>
<dbReference type="InterPro" id="IPR004358">
    <property type="entry name" value="Sig_transdc_His_kin-like_C"/>
</dbReference>
<reference evidence="10 11" key="1">
    <citation type="submission" date="2023-01" db="EMBL/GenBank/DDBJ databases">
        <title>Novel diversity within Roseofilum (Cyanobacteria; Desertifilaceae) from marine benthic mats with descriptions of four novel species.</title>
        <authorList>
            <person name="Wang Y."/>
            <person name="Berthold D.E."/>
            <person name="Hu J."/>
            <person name="Lefler F.W."/>
            <person name="Laughinghouse H.D. IV."/>
        </authorList>
    </citation>
    <scope>NUCLEOTIDE SEQUENCE [LARGE SCALE GENOMIC DNA]</scope>
    <source>
        <strain evidence="10 11">BLCC-M143</strain>
    </source>
</reference>
<evidence type="ECO:0000313" key="10">
    <source>
        <dbReference type="EMBL" id="MDJ1182978.1"/>
    </source>
</evidence>
<dbReference type="PROSITE" id="PS50109">
    <property type="entry name" value="HIS_KIN"/>
    <property type="match status" value="1"/>
</dbReference>
<keyword evidence="7" id="KW-0175">Coiled coil</keyword>
<keyword evidence="5" id="KW-0902">Two-component regulatory system</keyword>
<dbReference type="SUPFAM" id="SSF55874">
    <property type="entry name" value="ATPase domain of HSP90 chaperone/DNA topoisomerase II/histidine kinase"/>
    <property type="match status" value="1"/>
</dbReference>
<dbReference type="PROSITE" id="PS50110">
    <property type="entry name" value="RESPONSE_REGULATORY"/>
    <property type="match status" value="1"/>
</dbReference>
<comment type="caution">
    <text evidence="10">The sequence shown here is derived from an EMBL/GenBank/DDBJ whole genome shotgun (WGS) entry which is preliminary data.</text>
</comment>
<evidence type="ECO:0000259" key="8">
    <source>
        <dbReference type="PROSITE" id="PS50109"/>
    </source>
</evidence>
<dbReference type="InterPro" id="IPR003661">
    <property type="entry name" value="HisK_dim/P_dom"/>
</dbReference>
<accession>A0ABT7BXG3</accession>
<dbReference type="SMART" id="SM00448">
    <property type="entry name" value="REC"/>
    <property type="match status" value="1"/>
</dbReference>
<dbReference type="InterPro" id="IPR001789">
    <property type="entry name" value="Sig_transdc_resp-reg_receiver"/>
</dbReference>
<evidence type="ECO:0000313" key="11">
    <source>
        <dbReference type="Proteomes" id="UP001232992"/>
    </source>
</evidence>
<evidence type="ECO:0000256" key="7">
    <source>
        <dbReference type="SAM" id="Coils"/>
    </source>
</evidence>
<dbReference type="EC" id="2.7.13.3" evidence="2"/>
<dbReference type="InterPro" id="IPR011006">
    <property type="entry name" value="CheY-like_superfamily"/>
</dbReference>
<dbReference type="InterPro" id="IPR003594">
    <property type="entry name" value="HATPase_dom"/>
</dbReference>
<feature type="modified residue" description="4-aspartylphosphate" evidence="6">
    <location>
        <position position="62"/>
    </location>
</feature>
<keyword evidence="11" id="KW-1185">Reference proteome</keyword>
<dbReference type="Proteomes" id="UP001232992">
    <property type="component" value="Unassembled WGS sequence"/>
</dbReference>
<dbReference type="InterPro" id="IPR036890">
    <property type="entry name" value="HATPase_C_sf"/>
</dbReference>
<dbReference type="CDD" id="cd19920">
    <property type="entry name" value="REC_PA4781-like"/>
    <property type="match status" value="1"/>
</dbReference>
<evidence type="ECO:0000256" key="6">
    <source>
        <dbReference type="PROSITE-ProRule" id="PRU00169"/>
    </source>
</evidence>
<feature type="domain" description="Response regulatory" evidence="9">
    <location>
        <begin position="12"/>
        <end position="129"/>
    </location>
</feature>
<dbReference type="PRINTS" id="PR00344">
    <property type="entry name" value="BCTRLSENSOR"/>
</dbReference>
<feature type="domain" description="Histidine kinase" evidence="8">
    <location>
        <begin position="199"/>
        <end position="453"/>
    </location>
</feature>
<dbReference type="Gene3D" id="1.10.287.130">
    <property type="match status" value="1"/>
</dbReference>
<sequence length="453" mass="51256">MSALSLNSKQSTILVIDDTPANLQVLMGLLSERGYEVCPMPSGKLALQGIHLDDYPDLILLDIQMPDLNGYEVCNQLKSDDRTRDIPVIFISALDDIFDKTKAFEVGGVDYITKPFQAEEVFMRVKTHLTLARLQKNLQQENKEQDRQLKSQNFILEKTVDKLQQANQELKVNLEELQATQLQLVQSEKMATLGQLVAGVAHEINNPIAFIDINIHHALGYVSNLIELVQLYQEEISTPNAKIGEYLEEIDFDFLIEDLPKTMASMQTGSERIRAISRSLRTFSRTDSDRKISFNLHEGIESTLLILKHRLKDNGWRPEIQVLKDYGDLPEINCFPGQLNQVCMNLLSNAIDALDEAIQYSTYNRSPKITIETDLSATKNRAMIWIKDNGMGMSEEVKSKAFDRLFTTKEVGKGTGLGLSIAREIIEKKHGGKMWFESEWNYGTKFAIALPLA</sequence>
<dbReference type="InterPro" id="IPR036097">
    <property type="entry name" value="HisK_dim/P_sf"/>
</dbReference>
<evidence type="ECO:0000256" key="1">
    <source>
        <dbReference type="ARBA" id="ARBA00000085"/>
    </source>
</evidence>
<evidence type="ECO:0000256" key="2">
    <source>
        <dbReference type="ARBA" id="ARBA00012438"/>
    </source>
</evidence>
<dbReference type="CDD" id="cd00082">
    <property type="entry name" value="HisKA"/>
    <property type="match status" value="1"/>
</dbReference>
<dbReference type="InterPro" id="IPR005467">
    <property type="entry name" value="His_kinase_dom"/>
</dbReference>
<gene>
    <name evidence="10" type="ORF">PMH09_07200</name>
</gene>
<evidence type="ECO:0000256" key="5">
    <source>
        <dbReference type="ARBA" id="ARBA00023012"/>
    </source>
</evidence>
<dbReference type="SMART" id="SM00387">
    <property type="entry name" value="HATPase_c"/>
    <property type="match status" value="1"/>
</dbReference>
<dbReference type="Pfam" id="PF00072">
    <property type="entry name" value="Response_reg"/>
    <property type="match status" value="1"/>
</dbReference>
<protein>
    <recommendedName>
        <fullName evidence="2">histidine kinase</fullName>
        <ecNumber evidence="2">2.7.13.3</ecNumber>
    </recommendedName>
</protein>
<dbReference type="SUPFAM" id="SSF47384">
    <property type="entry name" value="Homodimeric domain of signal transducing histidine kinase"/>
    <property type="match status" value="1"/>
</dbReference>
<dbReference type="Gene3D" id="3.30.565.10">
    <property type="entry name" value="Histidine kinase-like ATPase, C-terminal domain"/>
    <property type="match status" value="1"/>
</dbReference>
<dbReference type="EMBL" id="JAQOSQ010000005">
    <property type="protein sequence ID" value="MDJ1182978.1"/>
    <property type="molecule type" value="Genomic_DNA"/>
</dbReference>
<keyword evidence="3 6" id="KW-0597">Phosphoprotein</keyword>
<comment type="catalytic activity">
    <reaction evidence="1">
        <text>ATP + protein L-histidine = ADP + protein N-phospho-L-histidine.</text>
        <dbReference type="EC" id="2.7.13.3"/>
    </reaction>
</comment>
<keyword evidence="4" id="KW-0418">Kinase</keyword>
<feature type="coiled-coil region" evidence="7">
    <location>
        <begin position="131"/>
        <end position="187"/>
    </location>
</feature>
<dbReference type="PANTHER" id="PTHR43065">
    <property type="entry name" value="SENSOR HISTIDINE KINASE"/>
    <property type="match status" value="1"/>
</dbReference>
<dbReference type="RefSeq" id="WP_283757632.1">
    <property type="nucleotide sequence ID" value="NZ_JAQOSQ010000005.1"/>
</dbReference>